<dbReference type="PANTHER" id="PTHR37766">
    <property type="entry name" value="OS01G0897100 PROTEIN"/>
    <property type="match status" value="1"/>
</dbReference>
<gene>
    <name evidence="1" type="ORF">F511_29776</name>
</gene>
<dbReference type="AlphaFoldDB" id="A0A2Z7BJQ2"/>
<reference evidence="1 2" key="1">
    <citation type="journal article" date="2015" name="Proc. Natl. Acad. Sci. U.S.A.">
        <title>The resurrection genome of Boea hygrometrica: A blueprint for survival of dehydration.</title>
        <authorList>
            <person name="Xiao L."/>
            <person name="Yang G."/>
            <person name="Zhang L."/>
            <person name="Yang X."/>
            <person name="Zhao S."/>
            <person name="Ji Z."/>
            <person name="Zhou Q."/>
            <person name="Hu M."/>
            <person name="Wang Y."/>
            <person name="Chen M."/>
            <person name="Xu Y."/>
            <person name="Jin H."/>
            <person name="Xiao X."/>
            <person name="Hu G."/>
            <person name="Bao F."/>
            <person name="Hu Y."/>
            <person name="Wan P."/>
            <person name="Li L."/>
            <person name="Deng X."/>
            <person name="Kuang T."/>
            <person name="Xiang C."/>
            <person name="Zhu J.K."/>
            <person name="Oliver M.J."/>
            <person name="He Y."/>
        </authorList>
    </citation>
    <scope>NUCLEOTIDE SEQUENCE [LARGE SCALE GENOMIC DNA]</scope>
    <source>
        <strain evidence="2">cv. XS01</strain>
    </source>
</reference>
<evidence type="ECO:0000313" key="1">
    <source>
        <dbReference type="EMBL" id="KZV32201.1"/>
    </source>
</evidence>
<dbReference type="Proteomes" id="UP000250235">
    <property type="component" value="Unassembled WGS sequence"/>
</dbReference>
<evidence type="ECO:0000313" key="2">
    <source>
        <dbReference type="Proteomes" id="UP000250235"/>
    </source>
</evidence>
<organism evidence="1 2">
    <name type="scientific">Dorcoceras hygrometricum</name>
    <dbReference type="NCBI Taxonomy" id="472368"/>
    <lineage>
        <taxon>Eukaryota</taxon>
        <taxon>Viridiplantae</taxon>
        <taxon>Streptophyta</taxon>
        <taxon>Embryophyta</taxon>
        <taxon>Tracheophyta</taxon>
        <taxon>Spermatophyta</taxon>
        <taxon>Magnoliopsida</taxon>
        <taxon>eudicotyledons</taxon>
        <taxon>Gunneridae</taxon>
        <taxon>Pentapetalae</taxon>
        <taxon>asterids</taxon>
        <taxon>lamiids</taxon>
        <taxon>Lamiales</taxon>
        <taxon>Gesneriaceae</taxon>
        <taxon>Didymocarpoideae</taxon>
        <taxon>Trichosporeae</taxon>
        <taxon>Loxocarpinae</taxon>
        <taxon>Dorcoceras</taxon>
    </lineage>
</organism>
<protein>
    <submittedName>
        <fullName evidence="1">Uncharacterized protein</fullName>
    </submittedName>
</protein>
<sequence>MLQLFLSEAKWADGNGNDESSNWRKSLLDELEIVIWSLMASEGRSEARLWLCNTLSGIRSIRPRCQQELFVCLLRSVPVKQYLASQLLQLIFEKWPQKVGPIIAKKVKPFDFIIVIPIFSLLSSLTCGSARAPFTALLFNVAKVGFHRYEVDADPFGVGLQ</sequence>
<dbReference type="OrthoDB" id="1927237at2759"/>
<dbReference type="EMBL" id="KV006909">
    <property type="protein sequence ID" value="KZV32201.1"/>
    <property type="molecule type" value="Genomic_DNA"/>
</dbReference>
<name>A0A2Z7BJQ2_9LAMI</name>
<dbReference type="PANTHER" id="PTHR37766:SF1">
    <property type="entry name" value="OS01G0897100 PROTEIN"/>
    <property type="match status" value="1"/>
</dbReference>
<proteinExistence type="predicted"/>
<accession>A0A2Z7BJQ2</accession>
<keyword evidence="2" id="KW-1185">Reference proteome</keyword>